<gene>
    <name evidence="1" type="ORF">KSP40_PGU019303</name>
</gene>
<dbReference type="EMBL" id="JBBWWR010000002">
    <property type="protein sequence ID" value="KAK8970072.1"/>
    <property type="molecule type" value="Genomic_DNA"/>
</dbReference>
<comment type="caution">
    <text evidence="1">The sequence shown here is derived from an EMBL/GenBank/DDBJ whole genome shotgun (WGS) entry which is preliminary data.</text>
</comment>
<keyword evidence="2" id="KW-1185">Reference proteome</keyword>
<evidence type="ECO:0000313" key="1">
    <source>
        <dbReference type="EMBL" id="KAK8970072.1"/>
    </source>
</evidence>
<dbReference type="Proteomes" id="UP001412067">
    <property type="component" value="Unassembled WGS sequence"/>
</dbReference>
<evidence type="ECO:0000313" key="2">
    <source>
        <dbReference type="Proteomes" id="UP001412067"/>
    </source>
</evidence>
<protein>
    <submittedName>
        <fullName evidence="1">Uncharacterized protein</fullName>
    </submittedName>
</protein>
<name>A0ABR2N1R4_9ASPA</name>
<accession>A0ABR2N1R4</accession>
<sequence>MESPYFQTITCKKQGFIGTKIKPHISHLFISSPSRPYALSSLAARHPPILHDPFPASFRPDRVAREPIFIRAESLFHHSLTCSSTHGSPLLDLGFLDNLRYPKSLKTEDVTSSGKRPASIISSAW</sequence>
<organism evidence="1 2">
    <name type="scientific">Platanthera guangdongensis</name>
    <dbReference type="NCBI Taxonomy" id="2320717"/>
    <lineage>
        <taxon>Eukaryota</taxon>
        <taxon>Viridiplantae</taxon>
        <taxon>Streptophyta</taxon>
        <taxon>Embryophyta</taxon>
        <taxon>Tracheophyta</taxon>
        <taxon>Spermatophyta</taxon>
        <taxon>Magnoliopsida</taxon>
        <taxon>Liliopsida</taxon>
        <taxon>Asparagales</taxon>
        <taxon>Orchidaceae</taxon>
        <taxon>Orchidoideae</taxon>
        <taxon>Orchideae</taxon>
        <taxon>Orchidinae</taxon>
        <taxon>Platanthera</taxon>
    </lineage>
</organism>
<reference evidence="1 2" key="1">
    <citation type="journal article" date="2022" name="Nat. Plants">
        <title>Genomes of leafy and leafless Platanthera orchids illuminate the evolution of mycoheterotrophy.</title>
        <authorList>
            <person name="Li M.H."/>
            <person name="Liu K.W."/>
            <person name="Li Z."/>
            <person name="Lu H.C."/>
            <person name="Ye Q.L."/>
            <person name="Zhang D."/>
            <person name="Wang J.Y."/>
            <person name="Li Y.F."/>
            <person name="Zhong Z.M."/>
            <person name="Liu X."/>
            <person name="Yu X."/>
            <person name="Liu D.K."/>
            <person name="Tu X.D."/>
            <person name="Liu B."/>
            <person name="Hao Y."/>
            <person name="Liao X.Y."/>
            <person name="Jiang Y.T."/>
            <person name="Sun W.H."/>
            <person name="Chen J."/>
            <person name="Chen Y.Q."/>
            <person name="Ai Y."/>
            <person name="Zhai J.W."/>
            <person name="Wu S.S."/>
            <person name="Zhou Z."/>
            <person name="Hsiao Y.Y."/>
            <person name="Wu W.L."/>
            <person name="Chen Y.Y."/>
            <person name="Lin Y.F."/>
            <person name="Hsu J.L."/>
            <person name="Li C.Y."/>
            <person name="Wang Z.W."/>
            <person name="Zhao X."/>
            <person name="Zhong W.Y."/>
            <person name="Ma X.K."/>
            <person name="Ma L."/>
            <person name="Huang J."/>
            <person name="Chen G.Z."/>
            <person name="Huang M.Z."/>
            <person name="Huang L."/>
            <person name="Peng D.H."/>
            <person name="Luo Y.B."/>
            <person name="Zou S.Q."/>
            <person name="Chen S.P."/>
            <person name="Lan S."/>
            <person name="Tsai W.C."/>
            <person name="Van de Peer Y."/>
            <person name="Liu Z.J."/>
        </authorList>
    </citation>
    <scope>NUCLEOTIDE SEQUENCE [LARGE SCALE GENOMIC DNA]</scope>
    <source>
        <strain evidence="1">Lor288</strain>
    </source>
</reference>
<proteinExistence type="predicted"/>